<dbReference type="Proteomes" id="UP000316030">
    <property type="component" value="Unassembled WGS sequence"/>
</dbReference>
<dbReference type="InterPro" id="IPR018697">
    <property type="entry name" value="DUF2199"/>
</dbReference>
<dbReference type="OrthoDB" id="4404538at2"/>
<dbReference type="EMBL" id="FXTO01000002">
    <property type="protein sequence ID" value="SMO43682.1"/>
    <property type="molecule type" value="Genomic_DNA"/>
</dbReference>
<evidence type="ECO:0000313" key="2">
    <source>
        <dbReference type="Proteomes" id="UP000316030"/>
    </source>
</evidence>
<dbReference type="RefSeq" id="WP_142492000.1">
    <property type="nucleotide sequence ID" value="NZ_FXTO01000002.1"/>
</dbReference>
<organism evidence="1 2">
    <name type="scientific">Thalassovita litoralis</name>
    <dbReference type="NCBI Taxonomy" id="1010611"/>
    <lineage>
        <taxon>Bacteria</taxon>
        <taxon>Pseudomonadati</taxon>
        <taxon>Pseudomonadota</taxon>
        <taxon>Alphaproteobacteria</taxon>
        <taxon>Rhodobacterales</taxon>
        <taxon>Roseobacteraceae</taxon>
        <taxon>Thalassovita</taxon>
    </lineage>
</organism>
<reference evidence="1 2" key="1">
    <citation type="submission" date="2017-05" db="EMBL/GenBank/DDBJ databases">
        <authorList>
            <person name="Varghese N."/>
            <person name="Submissions S."/>
        </authorList>
    </citation>
    <scope>NUCLEOTIDE SEQUENCE [LARGE SCALE GENOMIC DNA]</scope>
    <source>
        <strain evidence="1 2">DSM 29506</strain>
    </source>
</reference>
<keyword evidence="2" id="KW-1185">Reference proteome</keyword>
<dbReference type="Pfam" id="PF09965">
    <property type="entry name" value="DUF2199"/>
    <property type="match status" value="1"/>
</dbReference>
<protein>
    <submittedName>
        <fullName evidence="1">Uncharacterized protein</fullName>
    </submittedName>
</protein>
<gene>
    <name evidence="1" type="ORF">SAMN06265173_102242</name>
</gene>
<name>A0A521B9B7_9RHOB</name>
<proteinExistence type="predicted"/>
<dbReference type="AlphaFoldDB" id="A0A521B9B7"/>
<accession>A0A521B9B7</accession>
<evidence type="ECO:0000313" key="1">
    <source>
        <dbReference type="EMBL" id="SMO43682.1"/>
    </source>
</evidence>
<sequence>MSLSLLNLDARWRRFNDETRACPCCGRQFSGVYDLGFDHPVDWPHAERGEHPFVKQGADQLSPDLCRVGDIRLLRAILSLPIQGADESVHITPWVQVSPDVFYAYLETWDNPDAPLPAPAPALLANDLPALAETGTAVQISFPSRDARPQIDTATGALATALTNGLDFDALLDLYAACGDDIRPHLMQG</sequence>